<sequence length="62" mass="7549">MKFCHVNNAENNINDNNDDDIRIKGWKIQMSNFICQQFLRMRKTIHSSKIIEMFIEKQEYII</sequence>
<organism evidence="1 2">
    <name type="scientific">Dermatophagoides pteronyssinus</name>
    <name type="common">European house dust mite</name>
    <dbReference type="NCBI Taxonomy" id="6956"/>
    <lineage>
        <taxon>Eukaryota</taxon>
        <taxon>Metazoa</taxon>
        <taxon>Ecdysozoa</taxon>
        <taxon>Arthropoda</taxon>
        <taxon>Chelicerata</taxon>
        <taxon>Arachnida</taxon>
        <taxon>Acari</taxon>
        <taxon>Acariformes</taxon>
        <taxon>Sarcoptiformes</taxon>
        <taxon>Astigmata</taxon>
        <taxon>Psoroptidia</taxon>
        <taxon>Analgoidea</taxon>
        <taxon>Pyroglyphidae</taxon>
        <taxon>Dermatophagoidinae</taxon>
        <taxon>Dermatophagoides</taxon>
    </lineage>
</organism>
<dbReference type="EMBL" id="NJHN03000060">
    <property type="protein sequence ID" value="KAH9419351.1"/>
    <property type="molecule type" value="Genomic_DNA"/>
</dbReference>
<comment type="caution">
    <text evidence="1">The sequence shown here is derived from an EMBL/GenBank/DDBJ whole genome shotgun (WGS) entry which is preliminary data.</text>
</comment>
<proteinExistence type="predicted"/>
<keyword evidence="2" id="KW-1185">Reference proteome</keyword>
<dbReference type="Proteomes" id="UP000887458">
    <property type="component" value="Unassembled WGS sequence"/>
</dbReference>
<evidence type="ECO:0000313" key="1">
    <source>
        <dbReference type="EMBL" id="KAH9419351.1"/>
    </source>
</evidence>
<gene>
    <name evidence="1" type="ORF">DERP_005861</name>
</gene>
<reference evidence="1 2" key="2">
    <citation type="journal article" date="2022" name="Mol. Biol. Evol.">
        <title>Comparative Genomics Reveals Insights into the Divergent Evolution of Astigmatic Mites and Household Pest Adaptations.</title>
        <authorList>
            <person name="Xiong Q."/>
            <person name="Wan A.T."/>
            <person name="Liu X."/>
            <person name="Fung C.S."/>
            <person name="Xiao X."/>
            <person name="Malainual N."/>
            <person name="Hou J."/>
            <person name="Wang L."/>
            <person name="Wang M."/>
            <person name="Yang K.Y."/>
            <person name="Cui Y."/>
            <person name="Leung E.L."/>
            <person name="Nong W."/>
            <person name="Shin S.K."/>
            <person name="Au S.W."/>
            <person name="Jeong K.Y."/>
            <person name="Chew F.T."/>
            <person name="Hui J.H."/>
            <person name="Leung T.F."/>
            <person name="Tungtrongchitr A."/>
            <person name="Zhong N."/>
            <person name="Liu Z."/>
            <person name="Tsui S.K."/>
        </authorList>
    </citation>
    <scope>NUCLEOTIDE SEQUENCE [LARGE SCALE GENOMIC DNA]</scope>
    <source>
        <strain evidence="1">Derp</strain>
    </source>
</reference>
<evidence type="ECO:0000313" key="2">
    <source>
        <dbReference type="Proteomes" id="UP000887458"/>
    </source>
</evidence>
<accession>A0ABQ8JAG6</accession>
<reference evidence="1 2" key="1">
    <citation type="journal article" date="2018" name="J. Allergy Clin. Immunol.">
        <title>High-quality assembly of Dermatophagoides pteronyssinus genome and transcriptome reveals a wide range of novel allergens.</title>
        <authorList>
            <person name="Liu X.Y."/>
            <person name="Yang K.Y."/>
            <person name="Wang M.Q."/>
            <person name="Kwok J.S."/>
            <person name="Zeng X."/>
            <person name="Yang Z."/>
            <person name="Xiao X.J."/>
            <person name="Lau C.P."/>
            <person name="Li Y."/>
            <person name="Huang Z.M."/>
            <person name="Ba J.G."/>
            <person name="Yim A.K."/>
            <person name="Ouyang C.Y."/>
            <person name="Ngai S.M."/>
            <person name="Chan T.F."/>
            <person name="Leung E.L."/>
            <person name="Liu L."/>
            <person name="Liu Z.G."/>
            <person name="Tsui S.K."/>
        </authorList>
    </citation>
    <scope>NUCLEOTIDE SEQUENCE [LARGE SCALE GENOMIC DNA]</scope>
    <source>
        <strain evidence="1">Derp</strain>
    </source>
</reference>
<name>A0ABQ8JAG6_DERPT</name>
<protein>
    <submittedName>
        <fullName evidence="1">Uncharacterized protein</fullName>
    </submittedName>
</protein>